<protein>
    <recommendedName>
        <fullName evidence="9">Methylenetetrahydrofolate reductase</fullName>
    </recommendedName>
</protein>
<evidence type="ECO:0000313" key="10">
    <source>
        <dbReference type="EMBL" id="HGH60232.1"/>
    </source>
</evidence>
<dbReference type="InterPro" id="IPR029041">
    <property type="entry name" value="FAD-linked_oxidoreductase-like"/>
</dbReference>
<name>A0A7C4ESV3_9BACT</name>
<dbReference type="UniPathway" id="UPA00193"/>
<comment type="catalytic activity">
    <reaction evidence="8">
        <text>(6S)-5-methyl-5,6,7,8-tetrahydrofolate + NAD(+) = (6R)-5,10-methylene-5,6,7,8-tetrahydrofolate + NADH + H(+)</text>
        <dbReference type="Rhea" id="RHEA:19821"/>
        <dbReference type="ChEBI" id="CHEBI:15378"/>
        <dbReference type="ChEBI" id="CHEBI:15636"/>
        <dbReference type="ChEBI" id="CHEBI:18608"/>
        <dbReference type="ChEBI" id="CHEBI:57540"/>
        <dbReference type="ChEBI" id="CHEBI:57945"/>
        <dbReference type="EC" id="1.5.1.54"/>
    </reaction>
    <physiologicalReaction direction="right-to-left" evidence="8">
        <dbReference type="Rhea" id="RHEA:19823"/>
    </physiologicalReaction>
</comment>
<sequence>MSTECVTDSRLEKILRAGHFAVTGECGPPRGADPEAVRKKCRILKDKADAFNITDNQTSVVRMSSIASSVIMMQEGMEPVMQMVCRDRNRIAMQSDILGGAALGIKNMLCLSGDHQRFGDHPQAKNVFDLDSIQLIRMVRKMRDESRFLGGEEIKTAPKLFIGAAANPFADPFEIRVPRLAKKVAAGVEFIQTQCIFNIKKFAEWMKQVVDRGLHEKVFILGGVTPFKSFGMARYMANNVPGMDVPDELLQRMKGTPKESQAEEGIKIAVETIQQLREMKGIAGVHIMAIEWEEKVGEIAERAGLLPRPAV</sequence>
<dbReference type="CDD" id="cd00537">
    <property type="entry name" value="MTHFR"/>
    <property type="match status" value="1"/>
</dbReference>
<reference evidence="10" key="1">
    <citation type="journal article" date="2020" name="mSystems">
        <title>Genome- and Community-Level Interaction Insights into Carbon Utilization and Element Cycling Functions of Hydrothermarchaeota in Hydrothermal Sediment.</title>
        <authorList>
            <person name="Zhou Z."/>
            <person name="Liu Y."/>
            <person name="Xu W."/>
            <person name="Pan J."/>
            <person name="Luo Z.H."/>
            <person name="Li M."/>
        </authorList>
    </citation>
    <scope>NUCLEOTIDE SEQUENCE [LARGE SCALE GENOMIC DNA]</scope>
    <source>
        <strain evidence="10">SpSt-769</strain>
    </source>
</reference>
<evidence type="ECO:0000256" key="2">
    <source>
        <dbReference type="ARBA" id="ARBA00004777"/>
    </source>
</evidence>
<dbReference type="GO" id="GO:0005829">
    <property type="term" value="C:cytosol"/>
    <property type="evidence" value="ECO:0007669"/>
    <property type="project" value="TreeGrafter"/>
</dbReference>
<comment type="pathway">
    <text evidence="2 9">One-carbon metabolism; tetrahydrofolate interconversion.</text>
</comment>
<dbReference type="Pfam" id="PF02219">
    <property type="entry name" value="MTHFR"/>
    <property type="match status" value="1"/>
</dbReference>
<keyword evidence="4 9" id="KW-0285">Flavoprotein</keyword>
<dbReference type="Gene3D" id="3.20.20.220">
    <property type="match status" value="1"/>
</dbReference>
<comment type="caution">
    <text evidence="10">The sequence shown here is derived from an EMBL/GenBank/DDBJ whole genome shotgun (WGS) entry which is preliminary data.</text>
</comment>
<dbReference type="GO" id="GO:0035999">
    <property type="term" value="P:tetrahydrofolate interconversion"/>
    <property type="evidence" value="ECO:0007669"/>
    <property type="project" value="UniProtKB-UniPathway"/>
</dbReference>
<proteinExistence type="inferred from homology"/>
<dbReference type="InterPro" id="IPR003171">
    <property type="entry name" value="Mehydrof_redctse-like"/>
</dbReference>
<evidence type="ECO:0000256" key="5">
    <source>
        <dbReference type="ARBA" id="ARBA00022827"/>
    </source>
</evidence>
<comment type="pathway">
    <text evidence="7">Amino-acid biosynthesis; L-methionine biosynthesis via de novo pathway.</text>
</comment>
<dbReference type="SUPFAM" id="SSF51730">
    <property type="entry name" value="FAD-linked oxidoreductase"/>
    <property type="match status" value="1"/>
</dbReference>
<evidence type="ECO:0000256" key="9">
    <source>
        <dbReference type="RuleBase" id="RU003862"/>
    </source>
</evidence>
<evidence type="ECO:0000256" key="4">
    <source>
        <dbReference type="ARBA" id="ARBA00022630"/>
    </source>
</evidence>
<dbReference type="PANTHER" id="PTHR45754">
    <property type="entry name" value="METHYLENETETRAHYDROFOLATE REDUCTASE"/>
    <property type="match status" value="1"/>
</dbReference>
<evidence type="ECO:0000256" key="7">
    <source>
        <dbReference type="ARBA" id="ARBA00034478"/>
    </source>
</evidence>
<evidence type="ECO:0000256" key="3">
    <source>
        <dbReference type="ARBA" id="ARBA00006743"/>
    </source>
</evidence>
<evidence type="ECO:0000256" key="1">
    <source>
        <dbReference type="ARBA" id="ARBA00001974"/>
    </source>
</evidence>
<dbReference type="GO" id="GO:0071949">
    <property type="term" value="F:FAD binding"/>
    <property type="evidence" value="ECO:0007669"/>
    <property type="project" value="TreeGrafter"/>
</dbReference>
<dbReference type="GO" id="GO:0106312">
    <property type="term" value="F:methylenetetrahydrofolate reductase (NADH) activity"/>
    <property type="evidence" value="ECO:0007669"/>
    <property type="project" value="UniProtKB-EC"/>
</dbReference>
<keyword evidence="6 9" id="KW-0560">Oxidoreductase</keyword>
<evidence type="ECO:0000256" key="6">
    <source>
        <dbReference type="ARBA" id="ARBA00023002"/>
    </source>
</evidence>
<accession>A0A7C4ESV3</accession>
<dbReference type="EMBL" id="DTGT01000094">
    <property type="protein sequence ID" value="HGH60232.1"/>
    <property type="molecule type" value="Genomic_DNA"/>
</dbReference>
<comment type="similarity">
    <text evidence="3 9">Belongs to the methylenetetrahydrofolate reductase family.</text>
</comment>
<organism evidence="10">
    <name type="scientific">Desulfomonile tiedjei</name>
    <dbReference type="NCBI Taxonomy" id="2358"/>
    <lineage>
        <taxon>Bacteria</taxon>
        <taxon>Pseudomonadati</taxon>
        <taxon>Thermodesulfobacteriota</taxon>
        <taxon>Desulfomonilia</taxon>
        <taxon>Desulfomonilales</taxon>
        <taxon>Desulfomonilaceae</taxon>
        <taxon>Desulfomonile</taxon>
    </lineage>
</organism>
<evidence type="ECO:0000256" key="8">
    <source>
        <dbReference type="ARBA" id="ARBA00048628"/>
    </source>
</evidence>
<dbReference type="GO" id="GO:0009086">
    <property type="term" value="P:methionine biosynthetic process"/>
    <property type="evidence" value="ECO:0007669"/>
    <property type="project" value="TreeGrafter"/>
</dbReference>
<gene>
    <name evidence="10" type="ORF">ENV54_02910</name>
</gene>
<keyword evidence="5 9" id="KW-0274">FAD</keyword>
<dbReference type="PANTHER" id="PTHR45754:SF3">
    <property type="entry name" value="METHYLENETETRAHYDROFOLATE REDUCTASE (NADPH)"/>
    <property type="match status" value="1"/>
</dbReference>
<comment type="cofactor">
    <cofactor evidence="1 9">
        <name>FAD</name>
        <dbReference type="ChEBI" id="CHEBI:57692"/>
    </cofactor>
</comment>
<dbReference type="AlphaFoldDB" id="A0A7C4ESV3"/>